<evidence type="ECO:0000313" key="15">
    <source>
        <dbReference type="EMBL" id="HCT15541.1"/>
    </source>
</evidence>
<dbReference type="InterPro" id="IPR001708">
    <property type="entry name" value="YidC/ALB3/OXA1/COX18"/>
</dbReference>
<evidence type="ECO:0000256" key="7">
    <source>
        <dbReference type="ARBA" id="ARBA00025034"/>
    </source>
</evidence>
<keyword evidence="5 13" id="KW-1133">Transmembrane helix</keyword>
<evidence type="ECO:0000256" key="10">
    <source>
        <dbReference type="ARBA" id="ARBA00033245"/>
    </source>
</evidence>
<dbReference type="Proteomes" id="UP000261739">
    <property type="component" value="Unassembled WGS sequence"/>
</dbReference>
<evidence type="ECO:0000256" key="5">
    <source>
        <dbReference type="ARBA" id="ARBA00022989"/>
    </source>
</evidence>
<evidence type="ECO:0000256" key="3">
    <source>
        <dbReference type="ARBA" id="ARBA00015325"/>
    </source>
</evidence>
<evidence type="ECO:0000256" key="6">
    <source>
        <dbReference type="ARBA" id="ARBA00023136"/>
    </source>
</evidence>
<protein>
    <recommendedName>
        <fullName evidence="3">Membrane protein insertase YidC</fullName>
    </recommendedName>
    <alternativeName>
        <fullName evidence="11">Foldase YidC</fullName>
    </alternativeName>
    <alternativeName>
        <fullName evidence="10">Membrane integrase YidC</fullName>
    </alternativeName>
    <alternativeName>
        <fullName evidence="9">Membrane protein YidC</fullName>
    </alternativeName>
</protein>
<dbReference type="Pfam" id="PF02096">
    <property type="entry name" value="60KD_IMP"/>
    <property type="match status" value="1"/>
</dbReference>
<dbReference type="GO" id="GO:0051205">
    <property type="term" value="P:protein insertion into membrane"/>
    <property type="evidence" value="ECO:0007669"/>
    <property type="project" value="TreeGrafter"/>
</dbReference>
<keyword evidence="6 13" id="KW-0472">Membrane</keyword>
<comment type="caution">
    <text evidence="15">The sequence shown here is derived from an EMBL/GenBank/DDBJ whole genome shotgun (WGS) entry which is preliminary data.</text>
</comment>
<feature type="non-terminal residue" evidence="15">
    <location>
        <position position="293"/>
    </location>
</feature>
<comment type="subcellular location">
    <subcellularLocation>
        <location evidence="1 12">Membrane</location>
        <topology evidence="1 12">Multi-pass membrane protein</topology>
    </subcellularLocation>
</comment>
<gene>
    <name evidence="15" type="ORF">DIW82_12380</name>
</gene>
<feature type="transmembrane region" description="Helical" evidence="13">
    <location>
        <begin position="179"/>
        <end position="203"/>
    </location>
</feature>
<dbReference type="EMBL" id="DQID01000314">
    <property type="protein sequence ID" value="HCT15541.1"/>
    <property type="molecule type" value="Genomic_DNA"/>
</dbReference>
<comment type="similarity">
    <text evidence="2">Belongs to the OXA1/ALB3/YidC family. Type 1 subfamily.</text>
</comment>
<evidence type="ECO:0000256" key="4">
    <source>
        <dbReference type="ARBA" id="ARBA00022692"/>
    </source>
</evidence>
<name>A0A3D4T2T8_9CORY</name>
<evidence type="ECO:0000256" key="2">
    <source>
        <dbReference type="ARBA" id="ARBA00010527"/>
    </source>
</evidence>
<evidence type="ECO:0000256" key="12">
    <source>
        <dbReference type="RuleBase" id="RU003945"/>
    </source>
</evidence>
<dbReference type="GO" id="GO:0032977">
    <property type="term" value="F:membrane insertase activity"/>
    <property type="evidence" value="ECO:0007669"/>
    <property type="project" value="InterPro"/>
</dbReference>
<evidence type="ECO:0000256" key="8">
    <source>
        <dbReference type="ARBA" id="ARBA00026028"/>
    </source>
</evidence>
<dbReference type="STRING" id="863239.GCA_000213935_01367"/>
<dbReference type="NCBIfam" id="TIGR03592">
    <property type="entry name" value="yidC_oxa1_cterm"/>
    <property type="match status" value="1"/>
</dbReference>
<dbReference type="InterPro" id="IPR028055">
    <property type="entry name" value="YidC/Oxa/ALB_C"/>
</dbReference>
<evidence type="ECO:0000256" key="13">
    <source>
        <dbReference type="SAM" id="Phobius"/>
    </source>
</evidence>
<proteinExistence type="inferred from homology"/>
<dbReference type="GO" id="GO:0005886">
    <property type="term" value="C:plasma membrane"/>
    <property type="evidence" value="ECO:0007669"/>
    <property type="project" value="TreeGrafter"/>
</dbReference>
<feature type="domain" description="Membrane insertase YidC/Oxa/ALB C-terminal" evidence="14">
    <location>
        <begin position="30"/>
        <end position="265"/>
    </location>
</feature>
<evidence type="ECO:0000259" key="14">
    <source>
        <dbReference type="Pfam" id="PF02096"/>
    </source>
</evidence>
<keyword evidence="4 12" id="KW-0812">Transmembrane</keyword>
<evidence type="ECO:0000256" key="1">
    <source>
        <dbReference type="ARBA" id="ARBA00004141"/>
    </source>
</evidence>
<evidence type="ECO:0000313" key="16">
    <source>
        <dbReference type="Proteomes" id="UP000261739"/>
    </source>
</evidence>
<reference evidence="15 16" key="1">
    <citation type="journal article" date="2018" name="Nat. Biotechnol.">
        <title>A standardized bacterial taxonomy based on genome phylogeny substantially revises the tree of life.</title>
        <authorList>
            <person name="Parks D.H."/>
            <person name="Chuvochina M."/>
            <person name="Waite D.W."/>
            <person name="Rinke C."/>
            <person name="Skarshewski A."/>
            <person name="Chaumeil P.A."/>
            <person name="Hugenholtz P."/>
        </authorList>
    </citation>
    <scope>NUCLEOTIDE SEQUENCE [LARGE SCALE GENOMIC DNA]</scope>
    <source>
        <strain evidence="15">UBA11247</strain>
    </source>
</reference>
<feature type="transmembrane region" description="Helical" evidence="13">
    <location>
        <begin position="224"/>
        <end position="254"/>
    </location>
</feature>
<feature type="transmembrane region" description="Helical" evidence="13">
    <location>
        <begin position="27"/>
        <end position="50"/>
    </location>
</feature>
<dbReference type="AlphaFoldDB" id="A0A3D4T2T8"/>
<accession>A0A3D4T2T8</accession>
<sequence length="293" mass="33416">MQIFEYPASAVMKLWHLLLTALGVDEVTAWVFTVPLLVVTVRSFLLPFAYRAMAATRRLVNLRPALNALDDEYADRLGPADVREKQQRRKQIQRDGGYRMRDGCLPALIQIPFFIGLYRILLLVSRPDDLEATTHPGRGALNSDDVDTFLQARIFDIPLPAYSVMTDEQFNFLGTSADAVFRIALPLCIAAAVFTTVNTSYSIRRNWMTLDVNSGLARSMFRMMFGILVFVMIFPLAFGLAGPAPVAIMCYWVMNNLWTAVQNISFHTYLDRKIPYSDEFFAHRNATRDRRRE</sequence>
<evidence type="ECO:0000256" key="9">
    <source>
        <dbReference type="ARBA" id="ARBA00031538"/>
    </source>
</evidence>
<dbReference type="PANTHER" id="PTHR12428:SF65">
    <property type="entry name" value="CYTOCHROME C OXIDASE ASSEMBLY PROTEIN COX18, MITOCHONDRIAL"/>
    <property type="match status" value="1"/>
</dbReference>
<comment type="subunit">
    <text evidence="8">Interacts with the Sec translocase complex via SecD. Specifically interacts with transmembrane segments of nascent integral membrane proteins during membrane integration.</text>
</comment>
<feature type="transmembrane region" description="Helical" evidence="13">
    <location>
        <begin position="103"/>
        <end position="121"/>
    </location>
</feature>
<dbReference type="PANTHER" id="PTHR12428">
    <property type="entry name" value="OXA1"/>
    <property type="match status" value="1"/>
</dbReference>
<evidence type="ECO:0000256" key="11">
    <source>
        <dbReference type="ARBA" id="ARBA00033342"/>
    </source>
</evidence>
<comment type="function">
    <text evidence="7">Required for the insertion and/or proper folding and/or complex formation of integral membrane proteins into the membrane. Involved in integration of membrane proteins that insert both dependently and independently of the Sec translocase complex, as well as at least some lipoproteins. Aids folding of multispanning membrane proteins.</text>
</comment>
<organism evidence="15 16">
    <name type="scientific">Corynebacterium nuruki</name>
    <dbReference type="NCBI Taxonomy" id="1032851"/>
    <lineage>
        <taxon>Bacteria</taxon>
        <taxon>Bacillati</taxon>
        <taxon>Actinomycetota</taxon>
        <taxon>Actinomycetes</taxon>
        <taxon>Mycobacteriales</taxon>
        <taxon>Corynebacteriaceae</taxon>
        <taxon>Corynebacterium</taxon>
    </lineage>
</organism>